<sequence length="191" mass="21232">MNFLTKNNRSFKKLTGVLITLFVFSIILIIASFMRPNDINENNVNAQLFGNGFLTGFYILDVKKILSLTLSGVYEFINQSHEAPSMIAGFYLGTILIILFSLLALYAGFLIVLSVLRSIFSKSLVGIILTVILVTTFFIAIIIIATIGKSYYDFNKVKAMSIAGSVFLIISSVLSYVANNFVNEKNKENKK</sequence>
<keyword evidence="1" id="KW-1133">Transmembrane helix</keyword>
<proteinExistence type="predicted"/>
<evidence type="ECO:0000256" key="1">
    <source>
        <dbReference type="SAM" id="Phobius"/>
    </source>
</evidence>
<evidence type="ECO:0000313" key="3">
    <source>
        <dbReference type="Proteomes" id="UP000772186"/>
    </source>
</evidence>
<name>A0A953T6V9_9MOLU</name>
<feature type="transmembrane region" description="Helical" evidence="1">
    <location>
        <begin position="90"/>
        <end position="112"/>
    </location>
</feature>
<keyword evidence="3" id="KW-1185">Reference proteome</keyword>
<organism evidence="2 3">
    <name type="scientific">Mycoplasma tauri</name>
    <dbReference type="NCBI Taxonomy" id="547987"/>
    <lineage>
        <taxon>Bacteria</taxon>
        <taxon>Bacillati</taxon>
        <taxon>Mycoplasmatota</taxon>
        <taxon>Mollicutes</taxon>
        <taxon>Mycoplasmataceae</taxon>
        <taxon>Mycoplasma</taxon>
    </lineage>
</organism>
<feature type="transmembrane region" description="Helical" evidence="1">
    <location>
        <begin position="124"/>
        <end position="147"/>
    </location>
</feature>
<comment type="caution">
    <text evidence="2">The sequence shown here is derived from an EMBL/GenBank/DDBJ whole genome shotgun (WGS) entry which is preliminary data.</text>
</comment>
<protein>
    <submittedName>
        <fullName evidence="2">Uncharacterized protein</fullName>
    </submittedName>
</protein>
<dbReference type="Proteomes" id="UP000772186">
    <property type="component" value="Unassembled WGS sequence"/>
</dbReference>
<accession>A0A953T6V9</accession>
<keyword evidence="1" id="KW-0472">Membrane</keyword>
<dbReference type="EMBL" id="JAIQBY010000031">
    <property type="protein sequence ID" value="MBZ4195586.1"/>
    <property type="molecule type" value="Genomic_DNA"/>
</dbReference>
<evidence type="ECO:0000313" key="2">
    <source>
        <dbReference type="EMBL" id="MBZ4195586.1"/>
    </source>
</evidence>
<dbReference type="AlphaFoldDB" id="A0A953T6V9"/>
<feature type="transmembrane region" description="Helical" evidence="1">
    <location>
        <begin position="159"/>
        <end position="182"/>
    </location>
</feature>
<gene>
    <name evidence="2" type="ORF">LAD73_02570</name>
</gene>
<keyword evidence="1" id="KW-0812">Transmembrane</keyword>
<dbReference type="RefSeq" id="WP_223644808.1">
    <property type="nucleotide sequence ID" value="NZ_JAIQBY010000031.1"/>
</dbReference>
<reference evidence="2 3" key="1">
    <citation type="submission" date="2021-09" db="EMBL/GenBank/DDBJ databases">
        <title>WGS of Mycoplasma sp. Zaradi2 strains.</title>
        <authorList>
            <person name="Spergser J."/>
        </authorList>
    </citation>
    <scope>NUCLEOTIDE SEQUENCE [LARGE SCALE GENOMIC DNA]</scope>
    <source>
        <strain evidence="2 3">1331</strain>
    </source>
</reference>
<feature type="transmembrane region" description="Helical" evidence="1">
    <location>
        <begin position="14"/>
        <end position="34"/>
    </location>
</feature>